<proteinExistence type="predicted"/>
<keyword evidence="5" id="KW-1185">Reference proteome</keyword>
<reference evidence="4 5" key="1">
    <citation type="submission" date="2019-05" db="EMBL/GenBank/DDBJ databases">
        <title>Mikania micrantha, genome provides insights into the molecular mechanism of rapid growth.</title>
        <authorList>
            <person name="Liu B."/>
        </authorList>
    </citation>
    <scope>NUCLEOTIDE SEQUENCE [LARGE SCALE GENOMIC DNA]</scope>
    <source>
        <strain evidence="4">NLD-2019</strain>
        <tissue evidence="4">Leaf</tissue>
    </source>
</reference>
<evidence type="ECO:0000256" key="1">
    <source>
        <dbReference type="ARBA" id="ARBA00022723"/>
    </source>
</evidence>
<dbReference type="Pfam" id="PF07727">
    <property type="entry name" value="RVT_2"/>
    <property type="match status" value="1"/>
</dbReference>
<organism evidence="4 5">
    <name type="scientific">Mikania micrantha</name>
    <name type="common">bitter vine</name>
    <dbReference type="NCBI Taxonomy" id="192012"/>
    <lineage>
        <taxon>Eukaryota</taxon>
        <taxon>Viridiplantae</taxon>
        <taxon>Streptophyta</taxon>
        <taxon>Embryophyta</taxon>
        <taxon>Tracheophyta</taxon>
        <taxon>Spermatophyta</taxon>
        <taxon>Magnoliopsida</taxon>
        <taxon>eudicotyledons</taxon>
        <taxon>Gunneridae</taxon>
        <taxon>Pentapetalae</taxon>
        <taxon>asterids</taxon>
        <taxon>campanulids</taxon>
        <taxon>Asterales</taxon>
        <taxon>Asteraceae</taxon>
        <taxon>Asteroideae</taxon>
        <taxon>Heliantheae alliance</taxon>
        <taxon>Eupatorieae</taxon>
        <taxon>Mikania</taxon>
    </lineage>
</organism>
<dbReference type="InterPro" id="IPR036397">
    <property type="entry name" value="RNaseH_sf"/>
</dbReference>
<dbReference type="InterPro" id="IPR043502">
    <property type="entry name" value="DNA/RNA_pol_sf"/>
</dbReference>
<evidence type="ECO:0000313" key="5">
    <source>
        <dbReference type="Proteomes" id="UP000326396"/>
    </source>
</evidence>
<evidence type="ECO:0000256" key="2">
    <source>
        <dbReference type="ARBA" id="ARBA00022801"/>
    </source>
</evidence>
<dbReference type="SUPFAM" id="SSF53098">
    <property type="entry name" value="Ribonuclease H-like"/>
    <property type="match status" value="1"/>
</dbReference>
<dbReference type="EMBL" id="SZYD01000019">
    <property type="protein sequence ID" value="KAD2393600.1"/>
    <property type="molecule type" value="Genomic_DNA"/>
</dbReference>
<dbReference type="InterPro" id="IPR001584">
    <property type="entry name" value="Integrase_cat-core"/>
</dbReference>
<protein>
    <recommendedName>
        <fullName evidence="3">Integrase catalytic domain-containing protein</fullName>
    </recommendedName>
</protein>
<dbReference type="InterPro" id="IPR012337">
    <property type="entry name" value="RNaseH-like_sf"/>
</dbReference>
<dbReference type="InterPro" id="IPR039537">
    <property type="entry name" value="Retrotran_Ty1/copia-like"/>
</dbReference>
<dbReference type="Gene3D" id="3.30.420.10">
    <property type="entry name" value="Ribonuclease H-like superfamily/Ribonuclease H"/>
    <property type="match status" value="1"/>
</dbReference>
<dbReference type="PANTHER" id="PTHR42648:SF32">
    <property type="entry name" value="RIBONUCLEASE H-LIKE DOMAIN, GAG-PRE-INTEGRASE DOMAIN PROTEIN-RELATED"/>
    <property type="match status" value="1"/>
</dbReference>
<dbReference type="AlphaFoldDB" id="A0A5N6LMY4"/>
<dbReference type="GO" id="GO:0003676">
    <property type="term" value="F:nucleic acid binding"/>
    <property type="evidence" value="ECO:0007669"/>
    <property type="project" value="InterPro"/>
</dbReference>
<dbReference type="GO" id="GO:0016787">
    <property type="term" value="F:hydrolase activity"/>
    <property type="evidence" value="ECO:0007669"/>
    <property type="project" value="UniProtKB-KW"/>
</dbReference>
<dbReference type="Pfam" id="PF00665">
    <property type="entry name" value="rve"/>
    <property type="match status" value="1"/>
</dbReference>
<comment type="caution">
    <text evidence="4">The sequence shown here is derived from an EMBL/GenBank/DDBJ whole genome shotgun (WGS) entry which is preliminary data.</text>
</comment>
<keyword evidence="2" id="KW-0378">Hydrolase</keyword>
<keyword evidence="1" id="KW-0479">Metal-binding</keyword>
<dbReference type="GO" id="GO:0046872">
    <property type="term" value="F:metal ion binding"/>
    <property type="evidence" value="ECO:0007669"/>
    <property type="project" value="UniProtKB-KW"/>
</dbReference>
<dbReference type="PANTHER" id="PTHR42648">
    <property type="entry name" value="TRANSPOSASE, PUTATIVE-RELATED"/>
    <property type="match status" value="1"/>
</dbReference>
<sequence length="611" mass="70476">MDLFGPINVKSIGGESYCFVVTDDFSRFSWVMFLKYKSETYENFVLLVNRLETLYKLRVRRVCSDNGTEFKNHQMEAFCDSKGIQQQFSAPYEQQMNGVAERKNRTLIESARTMLADSKLPITFWNEAVSTACFTLNRVLIVKRHNKTCYELLQNRKPNMEHLEPFGAPCTMLKKDSKFNSKVEESLFFGYSLPNKHQGISHQAEDNNPLEEGISEAINDDWSFDDNHDVFEDAISHDQDVDQNITNLDHNVGVPQVPVTRVHVNHLVDQIIGNPSAGVQTQHQVANEDSLYVELERTHGTQELWMHSAFISQIEPKTVTEALLDLPKGEKKIGTRWVLRCKRDDRGVIVRNKARLVVQGFKQVEGIDYDEVFAPVARLEAIRLFLAFAAHKKFKVFQLDVKSTFLYGSLKETVCVCQPPGFEDPIHRDQVYLLDKALYGLHQAPRAWYETLSTHLIEHGFNRGQIDKTLFYREKGKDIILVQIYVDDIIFGSTDEQLCLEFKEVMIEKFEMSAMSDIKFFLGLQIDQTDEGIFIHETKYIQYVLKWFSMLDSKPISTPIQPNHRIEPDIKGEIIDATLYRGMIGSLMYLTASRPDIVFVTKLRQQQSEHI</sequence>
<gene>
    <name evidence="4" type="ORF">E3N88_40577</name>
</gene>
<dbReference type="OrthoDB" id="1934939at2759"/>
<name>A0A5N6LMY4_9ASTR</name>
<dbReference type="GO" id="GO:0015074">
    <property type="term" value="P:DNA integration"/>
    <property type="evidence" value="ECO:0007669"/>
    <property type="project" value="InterPro"/>
</dbReference>
<dbReference type="PROSITE" id="PS50994">
    <property type="entry name" value="INTEGRASE"/>
    <property type="match status" value="1"/>
</dbReference>
<accession>A0A5N6LMY4</accession>
<evidence type="ECO:0000313" key="4">
    <source>
        <dbReference type="EMBL" id="KAD2393600.1"/>
    </source>
</evidence>
<dbReference type="InterPro" id="IPR013103">
    <property type="entry name" value="RVT_2"/>
</dbReference>
<feature type="domain" description="Integrase catalytic" evidence="3">
    <location>
        <begin position="1"/>
        <end position="157"/>
    </location>
</feature>
<dbReference type="Proteomes" id="UP000326396">
    <property type="component" value="Linkage Group LG9"/>
</dbReference>
<dbReference type="SUPFAM" id="SSF56672">
    <property type="entry name" value="DNA/RNA polymerases"/>
    <property type="match status" value="1"/>
</dbReference>
<evidence type="ECO:0000259" key="3">
    <source>
        <dbReference type="PROSITE" id="PS50994"/>
    </source>
</evidence>